<comment type="caution">
    <text evidence="2">The sequence shown here is derived from an EMBL/GenBank/DDBJ whole genome shotgun (WGS) entry which is preliminary data.</text>
</comment>
<reference evidence="2 3" key="1">
    <citation type="submission" date="2020-08" db="EMBL/GenBank/DDBJ databases">
        <title>Genomic Encyclopedia of Type Strains, Phase IV (KMG-IV): sequencing the most valuable type-strain genomes for metagenomic binning, comparative biology and taxonomic classification.</title>
        <authorList>
            <person name="Goeker M."/>
        </authorList>
    </citation>
    <scope>NUCLEOTIDE SEQUENCE [LARGE SCALE GENOMIC DNA]</scope>
    <source>
        <strain evidence="2 3">DSM 16325</strain>
    </source>
</reference>
<feature type="region of interest" description="Disordered" evidence="1">
    <location>
        <begin position="1"/>
        <end position="22"/>
    </location>
</feature>
<name>A0A7W8MW34_9BACL</name>
<accession>A0A7W8MW34</accession>
<proteinExistence type="predicted"/>
<evidence type="ECO:0000313" key="2">
    <source>
        <dbReference type="EMBL" id="MBB5324926.1"/>
    </source>
</evidence>
<dbReference type="Proteomes" id="UP000520011">
    <property type="component" value="Unassembled WGS sequence"/>
</dbReference>
<evidence type="ECO:0000256" key="1">
    <source>
        <dbReference type="SAM" id="MobiDB-lite"/>
    </source>
</evidence>
<feature type="compositionally biased region" description="Basic residues" evidence="1">
    <location>
        <begin position="9"/>
        <end position="22"/>
    </location>
</feature>
<evidence type="ECO:0000313" key="3">
    <source>
        <dbReference type="Proteomes" id="UP000520011"/>
    </source>
</evidence>
<protein>
    <submittedName>
        <fullName evidence="2">IS30 family transposase</fullName>
    </submittedName>
</protein>
<keyword evidence="3" id="KW-1185">Reference proteome</keyword>
<gene>
    <name evidence="2" type="ORF">HNQ34_002025</name>
</gene>
<dbReference type="EMBL" id="JACHEP010000010">
    <property type="protein sequence ID" value="MBB5324926.1"/>
    <property type="molecule type" value="Genomic_DNA"/>
</dbReference>
<dbReference type="AlphaFoldDB" id="A0A7W8MW34"/>
<organism evidence="2 3">
    <name type="scientific">Anoxybacteroides tepidamans</name>
    <dbReference type="NCBI Taxonomy" id="265948"/>
    <lineage>
        <taxon>Bacteria</taxon>
        <taxon>Bacillati</taxon>
        <taxon>Bacillota</taxon>
        <taxon>Bacilli</taxon>
        <taxon>Bacillales</taxon>
        <taxon>Anoxybacillaceae</taxon>
        <taxon>Anoxybacteroides</taxon>
    </lineage>
</organism>
<sequence length="53" mass="6288">MDLPMKVRLNTKKKRSRQHKRVLGHSIEERPIKVKQRQELGHWESDTVIGKKG</sequence>